<dbReference type="SUPFAM" id="SSF56994">
    <property type="entry name" value="Insulin-like"/>
    <property type="match status" value="1"/>
</dbReference>
<accession>A0ABN8I7B0</accession>
<evidence type="ECO:0000313" key="6">
    <source>
        <dbReference type="Proteomes" id="UP000837857"/>
    </source>
</evidence>
<organism evidence="5 6">
    <name type="scientific">Iphiclides podalirius</name>
    <name type="common">scarce swallowtail</name>
    <dbReference type="NCBI Taxonomy" id="110791"/>
    <lineage>
        <taxon>Eukaryota</taxon>
        <taxon>Metazoa</taxon>
        <taxon>Ecdysozoa</taxon>
        <taxon>Arthropoda</taxon>
        <taxon>Hexapoda</taxon>
        <taxon>Insecta</taxon>
        <taxon>Pterygota</taxon>
        <taxon>Neoptera</taxon>
        <taxon>Endopterygota</taxon>
        <taxon>Lepidoptera</taxon>
        <taxon>Glossata</taxon>
        <taxon>Ditrysia</taxon>
        <taxon>Papilionoidea</taxon>
        <taxon>Papilionidae</taxon>
        <taxon>Papilioninae</taxon>
        <taxon>Iphiclides</taxon>
    </lineage>
</organism>
<keyword evidence="6" id="KW-1185">Reference proteome</keyword>
<name>A0ABN8I7B0_9NEOP</name>
<reference evidence="5" key="1">
    <citation type="submission" date="2022-03" db="EMBL/GenBank/DDBJ databases">
        <authorList>
            <person name="Martin H S."/>
        </authorList>
    </citation>
    <scope>NUCLEOTIDE SEQUENCE</scope>
</reference>
<sequence length="112" mass="12557">MAQTIILLMFAVLLAAVPCRGEYGQFYCGRRLATTLAFLCDNAPSVKRAGQEPEGVTWMSMARHVPRSMGRSKRQVASECCTQALHRRRADLLLPGLMYHSECLERGRDDVI</sequence>
<dbReference type="Gene3D" id="1.10.100.10">
    <property type="entry name" value="Insulin-like"/>
    <property type="match status" value="1"/>
</dbReference>
<keyword evidence="2 3" id="KW-0732">Signal</keyword>
<feature type="chain" id="PRO_5047475986" description="Insulin-like domain-containing protein" evidence="3">
    <location>
        <begin position="22"/>
        <end position="112"/>
    </location>
</feature>
<feature type="signal peptide" evidence="3">
    <location>
        <begin position="1"/>
        <end position="21"/>
    </location>
</feature>
<feature type="non-terminal residue" evidence="5">
    <location>
        <position position="112"/>
    </location>
</feature>
<dbReference type="InterPro" id="IPR016179">
    <property type="entry name" value="Insulin-like"/>
</dbReference>
<protein>
    <recommendedName>
        <fullName evidence="4">Insulin-like domain-containing protein</fullName>
    </recommendedName>
</protein>
<gene>
    <name evidence="5" type="ORF">IPOD504_LOCUS6033</name>
</gene>
<dbReference type="Proteomes" id="UP000837857">
    <property type="component" value="Chromosome 18"/>
</dbReference>
<evidence type="ECO:0000256" key="2">
    <source>
        <dbReference type="ARBA" id="ARBA00022729"/>
    </source>
</evidence>
<proteinExistence type="predicted"/>
<feature type="domain" description="Insulin-like" evidence="4">
    <location>
        <begin position="25"/>
        <end position="89"/>
    </location>
</feature>
<evidence type="ECO:0000259" key="4">
    <source>
        <dbReference type="SMART" id="SM00078"/>
    </source>
</evidence>
<evidence type="ECO:0000256" key="1">
    <source>
        <dbReference type="ARBA" id="ARBA00022685"/>
    </source>
</evidence>
<dbReference type="InterPro" id="IPR036438">
    <property type="entry name" value="Insulin-like_sf"/>
</dbReference>
<keyword evidence="1" id="KW-0165">Cleavage on pair of basic residues</keyword>
<evidence type="ECO:0000256" key="3">
    <source>
        <dbReference type="SAM" id="SignalP"/>
    </source>
</evidence>
<dbReference type="SMART" id="SM00078">
    <property type="entry name" value="IlGF"/>
    <property type="match status" value="1"/>
</dbReference>
<evidence type="ECO:0000313" key="5">
    <source>
        <dbReference type="EMBL" id="CAH2048387.1"/>
    </source>
</evidence>
<dbReference type="EMBL" id="OW152830">
    <property type="protein sequence ID" value="CAH2048387.1"/>
    <property type="molecule type" value="Genomic_DNA"/>
</dbReference>